<dbReference type="HOGENOM" id="CLU_3103831_0_0_0"/>
<dbReference type="AlphaFoldDB" id="L0DLI1"/>
<organism evidence="1 2">
    <name type="scientific">Singulisphaera acidiphila (strain ATCC BAA-1392 / DSM 18658 / VKM B-2454 / MOB10)</name>
    <dbReference type="NCBI Taxonomy" id="886293"/>
    <lineage>
        <taxon>Bacteria</taxon>
        <taxon>Pseudomonadati</taxon>
        <taxon>Planctomycetota</taxon>
        <taxon>Planctomycetia</taxon>
        <taxon>Isosphaerales</taxon>
        <taxon>Isosphaeraceae</taxon>
        <taxon>Singulisphaera</taxon>
    </lineage>
</organism>
<dbReference type="Proteomes" id="UP000010798">
    <property type="component" value="Chromosome"/>
</dbReference>
<accession>L0DLI1</accession>
<dbReference type="EMBL" id="CP003364">
    <property type="protein sequence ID" value="AGA29521.1"/>
    <property type="molecule type" value="Genomic_DNA"/>
</dbReference>
<evidence type="ECO:0000313" key="1">
    <source>
        <dbReference type="EMBL" id="AGA29521.1"/>
    </source>
</evidence>
<dbReference type="KEGG" id="saci:Sinac_5373"/>
<keyword evidence="2" id="KW-1185">Reference proteome</keyword>
<protein>
    <submittedName>
        <fullName evidence="1">Uncharacterized protein</fullName>
    </submittedName>
</protein>
<reference evidence="1 2" key="1">
    <citation type="submission" date="2012-02" db="EMBL/GenBank/DDBJ databases">
        <title>Complete sequence of chromosome of Singulisphaera acidiphila DSM 18658.</title>
        <authorList>
            <consortium name="US DOE Joint Genome Institute (JGI-PGF)"/>
            <person name="Lucas S."/>
            <person name="Copeland A."/>
            <person name="Lapidus A."/>
            <person name="Glavina del Rio T."/>
            <person name="Dalin E."/>
            <person name="Tice H."/>
            <person name="Bruce D."/>
            <person name="Goodwin L."/>
            <person name="Pitluck S."/>
            <person name="Peters L."/>
            <person name="Ovchinnikova G."/>
            <person name="Chertkov O."/>
            <person name="Kyrpides N."/>
            <person name="Mavromatis K."/>
            <person name="Ivanova N."/>
            <person name="Brettin T."/>
            <person name="Detter J.C."/>
            <person name="Han C."/>
            <person name="Larimer F."/>
            <person name="Land M."/>
            <person name="Hauser L."/>
            <person name="Markowitz V."/>
            <person name="Cheng J.-F."/>
            <person name="Hugenholtz P."/>
            <person name="Woyke T."/>
            <person name="Wu D."/>
            <person name="Tindall B."/>
            <person name="Pomrenke H."/>
            <person name="Brambilla E."/>
            <person name="Klenk H.-P."/>
            <person name="Eisen J.A."/>
        </authorList>
    </citation>
    <scope>NUCLEOTIDE SEQUENCE [LARGE SCALE GENOMIC DNA]</scope>
    <source>
        <strain evidence="2">ATCC BAA-1392 / DSM 18658 / VKM B-2454 / MOB10</strain>
    </source>
</reference>
<proteinExistence type="predicted"/>
<sequence>MNADIDDHAGHWANPKVLEGRFVPYDTPRIGSMRWHCRRISLQFVISEHGA</sequence>
<name>L0DLI1_SINAD</name>
<gene>
    <name evidence="1" type="ordered locus">Sinac_5373</name>
</gene>
<evidence type="ECO:0000313" key="2">
    <source>
        <dbReference type="Proteomes" id="UP000010798"/>
    </source>
</evidence>